<evidence type="ECO:0000256" key="2">
    <source>
        <dbReference type="ARBA" id="ARBA00021099"/>
    </source>
</evidence>
<keyword evidence="5" id="KW-0653">Protein transport</keyword>
<keyword evidence="5" id="KW-0813">Transport</keyword>
<evidence type="ECO:0000256" key="4">
    <source>
        <dbReference type="ARBA" id="ARBA00022786"/>
    </source>
</evidence>
<dbReference type="STRING" id="1157616.A0A1Z5TID7"/>
<dbReference type="GO" id="GO:0015031">
    <property type="term" value="P:protein transport"/>
    <property type="evidence" value="ECO:0007669"/>
    <property type="project" value="UniProtKB-KW"/>
</dbReference>
<dbReference type="GO" id="GO:0061651">
    <property type="term" value="F:Atg12 conjugating enzyme activity"/>
    <property type="evidence" value="ECO:0007669"/>
    <property type="project" value="TreeGrafter"/>
</dbReference>
<dbReference type="PANTHER" id="PTHR14957">
    <property type="entry name" value="UBIQUITIN-LIKE-CONJUGATING ENZYME ATG10"/>
    <property type="match status" value="1"/>
</dbReference>
<dbReference type="OrthoDB" id="4089664at2759"/>
<evidence type="ECO:0000313" key="10">
    <source>
        <dbReference type="Proteomes" id="UP000194280"/>
    </source>
</evidence>
<dbReference type="Proteomes" id="UP000194280">
    <property type="component" value="Unassembled WGS sequence"/>
</dbReference>
<dbReference type="GO" id="GO:0000422">
    <property type="term" value="P:autophagy of mitochondrion"/>
    <property type="evidence" value="ECO:0007669"/>
    <property type="project" value="TreeGrafter"/>
</dbReference>
<sequence length="236" mass="25739">MSLTPTEFAQGVRTLASAWCDVVPGYQGDWQDARALENDGEHRLRITRLIRPRSSAAPRDEQYENCTTTSLDRDTVSNGEAEEPLPQLEEEDPESLTKSAPPSGIETGREVHYDIAYSPTYQVPVLYLSFPSTDRSSLPPPDEVYDLVVPVTYRAQLQAVGPMSALSMTGEHPVTGGPAYFVHPCLTQDSMRAVIAGRQVSAAEYLVMWIGVVGATVGLSLPVCLARELQSSGRTL</sequence>
<comment type="caution">
    <text evidence="9">The sequence shown here is derived from an EMBL/GenBank/DDBJ whole genome shotgun (WGS) entry which is preliminary data.</text>
</comment>
<dbReference type="GO" id="GO:0000045">
    <property type="term" value="P:autophagosome assembly"/>
    <property type="evidence" value="ECO:0007669"/>
    <property type="project" value="TreeGrafter"/>
</dbReference>
<evidence type="ECO:0000313" key="9">
    <source>
        <dbReference type="EMBL" id="OTA35759.1"/>
    </source>
</evidence>
<name>A0A1Z5TID7_HORWE</name>
<dbReference type="PANTHER" id="PTHR14957:SF1">
    <property type="entry name" value="UBIQUITIN-LIKE-CONJUGATING ENZYME ATG10"/>
    <property type="match status" value="1"/>
</dbReference>
<reference evidence="9 10" key="1">
    <citation type="submission" date="2017-01" db="EMBL/GenBank/DDBJ databases">
        <title>The recent genome duplication of the halophilic yeast Hortaea werneckii: insights from long-read sequencing.</title>
        <authorList>
            <person name="Sinha S."/>
            <person name="Flibotte S."/>
            <person name="Neira M."/>
            <person name="Lenassi M."/>
            <person name="Gostincar C."/>
            <person name="Stajich J.E."/>
            <person name="Nislow C.E."/>
        </authorList>
    </citation>
    <scope>NUCLEOTIDE SEQUENCE [LARGE SCALE GENOMIC DNA]</scope>
    <source>
        <strain evidence="9 10">EXF-2000</strain>
    </source>
</reference>
<gene>
    <name evidence="9" type="ORF">BTJ68_06591</name>
</gene>
<dbReference type="GO" id="GO:0005829">
    <property type="term" value="C:cytosol"/>
    <property type="evidence" value="ECO:0007669"/>
    <property type="project" value="TreeGrafter"/>
</dbReference>
<organism evidence="9 10">
    <name type="scientific">Hortaea werneckii EXF-2000</name>
    <dbReference type="NCBI Taxonomy" id="1157616"/>
    <lineage>
        <taxon>Eukaryota</taxon>
        <taxon>Fungi</taxon>
        <taxon>Dikarya</taxon>
        <taxon>Ascomycota</taxon>
        <taxon>Pezizomycotina</taxon>
        <taxon>Dothideomycetes</taxon>
        <taxon>Dothideomycetidae</taxon>
        <taxon>Mycosphaerellales</taxon>
        <taxon>Teratosphaeriaceae</taxon>
        <taxon>Hortaea</taxon>
    </lineage>
</organism>
<dbReference type="InParanoid" id="A0A1Z5TID7"/>
<keyword evidence="4" id="KW-0833">Ubl conjugation pathway</keyword>
<dbReference type="Gene3D" id="3.30.1460.50">
    <property type="match status" value="1"/>
</dbReference>
<evidence type="ECO:0000256" key="5">
    <source>
        <dbReference type="ARBA" id="ARBA00022927"/>
    </source>
</evidence>
<dbReference type="GO" id="GO:0032446">
    <property type="term" value="P:protein modification by small protein conjugation"/>
    <property type="evidence" value="ECO:0007669"/>
    <property type="project" value="TreeGrafter"/>
</dbReference>
<protein>
    <recommendedName>
        <fullName evidence="2">Ubiquitin-like-conjugating enzyme ATG10</fullName>
    </recommendedName>
    <alternativeName>
        <fullName evidence="7">Autophagy-related protein 10</fullName>
    </alternativeName>
</protein>
<evidence type="ECO:0000256" key="8">
    <source>
        <dbReference type="SAM" id="MobiDB-lite"/>
    </source>
</evidence>
<keyword evidence="6" id="KW-0072">Autophagy</keyword>
<comment type="similarity">
    <text evidence="1">Belongs to the ATG10 family.</text>
</comment>
<evidence type="ECO:0000256" key="7">
    <source>
        <dbReference type="ARBA" id="ARBA00029833"/>
    </source>
</evidence>
<dbReference type="InterPro" id="IPR007135">
    <property type="entry name" value="Atg3/Atg10"/>
</dbReference>
<dbReference type="Pfam" id="PF03987">
    <property type="entry name" value="Autophagy_act_C"/>
    <property type="match status" value="1"/>
</dbReference>
<accession>A0A1Z5TID7</accession>
<dbReference type="VEuPathDB" id="FungiDB:BTJ68_06591"/>
<keyword evidence="3" id="KW-0808">Transferase</keyword>
<evidence type="ECO:0000256" key="6">
    <source>
        <dbReference type="ARBA" id="ARBA00023006"/>
    </source>
</evidence>
<feature type="compositionally biased region" description="Acidic residues" evidence="8">
    <location>
        <begin position="80"/>
        <end position="94"/>
    </location>
</feature>
<evidence type="ECO:0000256" key="1">
    <source>
        <dbReference type="ARBA" id="ARBA00005696"/>
    </source>
</evidence>
<proteinExistence type="inferred from homology"/>
<feature type="region of interest" description="Disordered" evidence="8">
    <location>
        <begin position="53"/>
        <end position="106"/>
    </location>
</feature>
<evidence type="ECO:0000256" key="3">
    <source>
        <dbReference type="ARBA" id="ARBA00022679"/>
    </source>
</evidence>
<keyword evidence="10" id="KW-1185">Reference proteome</keyword>
<dbReference type="AlphaFoldDB" id="A0A1Z5TID7"/>
<dbReference type="EMBL" id="MUNK01000040">
    <property type="protein sequence ID" value="OTA35759.1"/>
    <property type="molecule type" value="Genomic_DNA"/>
</dbReference>